<keyword evidence="1" id="KW-0812">Transmembrane</keyword>
<reference evidence="2 3" key="1">
    <citation type="submission" date="2023-07" db="EMBL/GenBank/DDBJ databases">
        <title>Genomic Encyclopedia of Type Strains, Phase IV (KMG-IV): sequencing the most valuable type-strain genomes for metagenomic binning, comparative biology and taxonomic classification.</title>
        <authorList>
            <person name="Goeker M."/>
        </authorList>
    </citation>
    <scope>NUCLEOTIDE SEQUENCE [LARGE SCALE GENOMIC DNA]</scope>
    <source>
        <strain evidence="2 3">DSM 14914</strain>
    </source>
</reference>
<name>A0ABU0KXL0_9BACL</name>
<feature type="transmembrane region" description="Helical" evidence="1">
    <location>
        <begin position="6"/>
        <end position="28"/>
    </location>
</feature>
<accession>A0ABU0KXL0</accession>
<protein>
    <submittedName>
        <fullName evidence="2">Uncharacterized protein</fullName>
    </submittedName>
</protein>
<evidence type="ECO:0000313" key="3">
    <source>
        <dbReference type="Proteomes" id="UP001242811"/>
    </source>
</evidence>
<sequence length="99" mass="11334">MDLFLVVLNILVILISIAGGVLLIGLLYRGHTLLGLLIAEKKNKKTILRKKYRKQQSPSIFKVSGDCFTFHYLWHSKSSSSVIPCWQSRWGVFLFILLL</sequence>
<keyword evidence="1" id="KW-1133">Transmembrane helix</keyword>
<dbReference type="EMBL" id="JAUSWA010000011">
    <property type="protein sequence ID" value="MDQ0494173.1"/>
    <property type="molecule type" value="Genomic_DNA"/>
</dbReference>
<proteinExistence type="predicted"/>
<organism evidence="2 3">
    <name type="scientific">Paenibacillus brasilensis</name>
    <dbReference type="NCBI Taxonomy" id="128574"/>
    <lineage>
        <taxon>Bacteria</taxon>
        <taxon>Bacillati</taxon>
        <taxon>Bacillota</taxon>
        <taxon>Bacilli</taxon>
        <taxon>Bacillales</taxon>
        <taxon>Paenibacillaceae</taxon>
        <taxon>Paenibacillus</taxon>
    </lineage>
</organism>
<gene>
    <name evidence="2" type="ORF">QOZ95_002336</name>
</gene>
<evidence type="ECO:0000256" key="1">
    <source>
        <dbReference type="SAM" id="Phobius"/>
    </source>
</evidence>
<keyword evidence="1" id="KW-0472">Membrane</keyword>
<keyword evidence="3" id="KW-1185">Reference proteome</keyword>
<evidence type="ECO:0000313" key="2">
    <source>
        <dbReference type="EMBL" id="MDQ0494173.1"/>
    </source>
</evidence>
<dbReference type="Proteomes" id="UP001242811">
    <property type="component" value="Unassembled WGS sequence"/>
</dbReference>
<comment type="caution">
    <text evidence="2">The sequence shown here is derived from an EMBL/GenBank/DDBJ whole genome shotgun (WGS) entry which is preliminary data.</text>
</comment>